<evidence type="ECO:0000256" key="2">
    <source>
        <dbReference type="ARBA" id="ARBA00008472"/>
    </source>
</evidence>
<keyword evidence="7 9" id="KW-0472">Membrane</keyword>
<keyword evidence="9" id="KW-0520">NAD</keyword>
<dbReference type="GO" id="GO:0030964">
    <property type="term" value="C:NADH dehydrogenase complex"/>
    <property type="evidence" value="ECO:0007669"/>
    <property type="project" value="TreeGrafter"/>
</dbReference>
<dbReference type="GO" id="GO:0031966">
    <property type="term" value="C:mitochondrial membrane"/>
    <property type="evidence" value="ECO:0007669"/>
    <property type="project" value="UniProtKB-SubCell"/>
</dbReference>
<comment type="catalytic activity">
    <reaction evidence="8 9">
        <text>a ubiquinone + NADH + 5 H(+)(in) = a ubiquinol + NAD(+) + 4 H(+)(out)</text>
        <dbReference type="Rhea" id="RHEA:29091"/>
        <dbReference type="Rhea" id="RHEA-COMP:9565"/>
        <dbReference type="Rhea" id="RHEA-COMP:9566"/>
        <dbReference type="ChEBI" id="CHEBI:15378"/>
        <dbReference type="ChEBI" id="CHEBI:16389"/>
        <dbReference type="ChEBI" id="CHEBI:17976"/>
        <dbReference type="ChEBI" id="CHEBI:57540"/>
        <dbReference type="ChEBI" id="CHEBI:57945"/>
        <dbReference type="EC" id="7.1.1.2"/>
    </reaction>
</comment>
<dbReference type="PANTHER" id="PTHR11058">
    <property type="entry name" value="NADH-UBIQUINONE OXIDOREDUCTASE CHAIN 3"/>
    <property type="match status" value="1"/>
</dbReference>
<evidence type="ECO:0000313" key="10">
    <source>
        <dbReference type="EMBL" id="AHB23390.1"/>
    </source>
</evidence>
<sequence length="117" mass="13360">MIMLLNMGVLMFLLSYLIMLASLMLGKKLNMNRSFSSSFECGFDPSGPGRLHFSVRFFLITLVFLIFDAEIILLLPLVVVDSKSLIVIWIWNSLMFISILLIGVIFEITEGMLDWSF</sequence>
<comment type="subcellular location">
    <subcellularLocation>
        <location evidence="1">Membrane</location>
    </subcellularLocation>
    <subcellularLocation>
        <location evidence="9">Mitochondrion membrane</location>
        <topology evidence="9">Multi-pass membrane protein</topology>
    </subcellularLocation>
</comment>
<protein>
    <recommendedName>
        <fullName evidence="3 9">NADH-ubiquinone oxidoreductase chain 3</fullName>
        <ecNumber evidence="9">7.1.1.2</ecNumber>
    </recommendedName>
</protein>
<evidence type="ECO:0000256" key="6">
    <source>
        <dbReference type="ARBA" id="ARBA00022989"/>
    </source>
</evidence>
<evidence type="ECO:0000256" key="3">
    <source>
        <dbReference type="ARBA" id="ARBA00021007"/>
    </source>
</evidence>
<dbReference type="AlphaFoldDB" id="A0A023IWP7"/>
<dbReference type="EC" id="7.1.1.2" evidence="9"/>
<geneLocation type="mitochondrion" evidence="10"/>
<dbReference type="EMBL" id="KF704000">
    <property type="protein sequence ID" value="AHB23390.1"/>
    <property type="molecule type" value="Genomic_DNA"/>
</dbReference>
<keyword evidence="9" id="KW-1278">Translocase</keyword>
<gene>
    <name evidence="10" type="primary">nad3</name>
</gene>
<evidence type="ECO:0000256" key="4">
    <source>
        <dbReference type="ARBA" id="ARBA00022448"/>
    </source>
</evidence>
<accession>A0A023IWP7</accession>
<dbReference type="Gene3D" id="1.20.58.1610">
    <property type="entry name" value="NADH:ubiquinone/plastoquinone oxidoreductase, chain 3"/>
    <property type="match status" value="1"/>
</dbReference>
<dbReference type="PANTHER" id="PTHR11058:SF9">
    <property type="entry name" value="NADH-UBIQUINONE OXIDOREDUCTASE CHAIN 3"/>
    <property type="match status" value="1"/>
</dbReference>
<evidence type="ECO:0000256" key="7">
    <source>
        <dbReference type="ARBA" id="ARBA00023136"/>
    </source>
</evidence>
<name>A0A023IWP7_LIMQU</name>
<evidence type="ECO:0000256" key="9">
    <source>
        <dbReference type="RuleBase" id="RU003640"/>
    </source>
</evidence>
<comment type="similarity">
    <text evidence="2 9">Belongs to the complex I subunit 3 family.</text>
</comment>
<comment type="function">
    <text evidence="9">Core subunit of the mitochondrial membrane respiratory chain NADH dehydrogenase (Complex I) which catalyzes electron transfer from NADH through the respiratory chain, using ubiquinone as an electron acceptor. Essential for the catalytic activity of complex I.</text>
</comment>
<organism evidence="10">
    <name type="scientific">Limnoria quadripunctata</name>
    <name type="common">Gribble</name>
    <dbReference type="NCBI Taxonomy" id="161573"/>
    <lineage>
        <taxon>Eukaryota</taxon>
        <taxon>Metazoa</taxon>
        <taxon>Ecdysozoa</taxon>
        <taxon>Arthropoda</taxon>
        <taxon>Crustacea</taxon>
        <taxon>Multicrustacea</taxon>
        <taxon>Malacostraca</taxon>
        <taxon>Eumalacostraca</taxon>
        <taxon>Peracarida</taxon>
        <taxon>Isopoda</taxon>
        <taxon>Limnoriidae</taxon>
        <taxon>Limnoria</taxon>
    </lineage>
</organism>
<keyword evidence="9" id="KW-0679">Respiratory chain</keyword>
<dbReference type="InterPro" id="IPR000440">
    <property type="entry name" value="NADH_UbQ/plastoQ_OxRdtase_su3"/>
</dbReference>
<proteinExistence type="inferred from homology"/>
<keyword evidence="9 10" id="KW-0496">Mitochondrion</keyword>
<feature type="transmembrane region" description="Helical" evidence="9">
    <location>
        <begin position="6"/>
        <end position="26"/>
    </location>
</feature>
<dbReference type="Pfam" id="PF00507">
    <property type="entry name" value="Oxidored_q4"/>
    <property type="match status" value="1"/>
</dbReference>
<feature type="transmembrane region" description="Helical" evidence="9">
    <location>
        <begin position="57"/>
        <end position="80"/>
    </location>
</feature>
<reference evidence="10" key="1">
    <citation type="submission" date="2013-09" db="EMBL/GenBank/DDBJ databases">
        <title>The complete mitochondrial genome of Limnoria quadripunctata Holthuis (Isopoda: Limnoriidae).</title>
        <authorList>
            <person name="Lloyd R.E."/>
            <person name="Streeter S.D."/>
            <person name="Littlewood D.T.J."/>
            <person name="Huntley J."/>
            <person name="Himmel M.E."/>
            <person name="Cragg S.M."/>
        </authorList>
    </citation>
    <scope>NUCLEOTIDE SEQUENCE</scope>
</reference>
<evidence type="ECO:0000256" key="5">
    <source>
        <dbReference type="ARBA" id="ARBA00022692"/>
    </source>
</evidence>
<dbReference type="InterPro" id="IPR038430">
    <property type="entry name" value="NDAH_ubi_oxred_su3_sf"/>
</dbReference>
<keyword evidence="4 9" id="KW-0813">Transport</keyword>
<keyword evidence="5 9" id="KW-0812">Transmembrane</keyword>
<keyword evidence="9" id="KW-0249">Electron transport</keyword>
<feature type="transmembrane region" description="Helical" evidence="9">
    <location>
        <begin position="86"/>
        <end position="106"/>
    </location>
</feature>
<keyword evidence="6 9" id="KW-1133">Transmembrane helix</keyword>
<dbReference type="GO" id="GO:0008137">
    <property type="term" value="F:NADH dehydrogenase (ubiquinone) activity"/>
    <property type="evidence" value="ECO:0007669"/>
    <property type="project" value="UniProtKB-UniRule"/>
</dbReference>
<keyword evidence="9" id="KW-0830">Ubiquinone</keyword>
<evidence type="ECO:0000256" key="8">
    <source>
        <dbReference type="ARBA" id="ARBA00049551"/>
    </source>
</evidence>
<evidence type="ECO:0000256" key="1">
    <source>
        <dbReference type="ARBA" id="ARBA00004370"/>
    </source>
</evidence>